<organism evidence="1 2">
    <name type="scientific">Dactylosporangium roseum</name>
    <dbReference type="NCBI Taxonomy" id="47989"/>
    <lineage>
        <taxon>Bacteria</taxon>
        <taxon>Bacillati</taxon>
        <taxon>Actinomycetota</taxon>
        <taxon>Actinomycetes</taxon>
        <taxon>Micromonosporales</taxon>
        <taxon>Micromonosporaceae</taxon>
        <taxon>Dactylosporangium</taxon>
    </lineage>
</organism>
<gene>
    <name evidence="1" type="ORF">Drose_29000</name>
</gene>
<dbReference type="RefSeq" id="WP_260724510.1">
    <property type="nucleotide sequence ID" value="NZ_CP073721.1"/>
</dbReference>
<dbReference type="Proteomes" id="UP001058271">
    <property type="component" value="Chromosome"/>
</dbReference>
<dbReference type="EMBL" id="CP073721">
    <property type="protein sequence ID" value="UWZ35167.1"/>
    <property type="molecule type" value="Genomic_DNA"/>
</dbReference>
<evidence type="ECO:0000313" key="1">
    <source>
        <dbReference type="EMBL" id="UWZ35167.1"/>
    </source>
</evidence>
<reference evidence="1" key="1">
    <citation type="submission" date="2021-04" db="EMBL/GenBank/DDBJ databases">
        <title>Biosynthetic gene clusters of Dactylosporangioum roseum.</title>
        <authorList>
            <person name="Hartkoorn R.C."/>
            <person name="Beaudoing E."/>
            <person name="Hot D."/>
            <person name="Moureu S."/>
        </authorList>
    </citation>
    <scope>NUCLEOTIDE SEQUENCE</scope>
    <source>
        <strain evidence="1">NRRL B-16295</strain>
    </source>
</reference>
<keyword evidence="2" id="KW-1185">Reference proteome</keyword>
<proteinExistence type="predicted"/>
<name>A0ABY5Z143_9ACTN</name>
<sequence length="72" mass="7653">MPASGSAPLAGTAVRPCLLFLTAKTRSMSGPLIVSVQSGSHHYLAQEIVYSPQHAAEAIQRVNFAQALANRY</sequence>
<protein>
    <submittedName>
        <fullName evidence="1">Uncharacterized protein</fullName>
    </submittedName>
</protein>
<accession>A0ABY5Z143</accession>
<evidence type="ECO:0000313" key="2">
    <source>
        <dbReference type="Proteomes" id="UP001058271"/>
    </source>
</evidence>